<dbReference type="InterPro" id="IPR052165">
    <property type="entry name" value="Membrane_assoc_protease"/>
</dbReference>
<dbReference type="EMBL" id="VDUW01000001">
    <property type="protein sequence ID" value="TXL67987.1"/>
    <property type="molecule type" value="Genomic_DNA"/>
</dbReference>
<evidence type="ECO:0000256" key="5">
    <source>
        <dbReference type="SAM" id="Phobius"/>
    </source>
</evidence>
<dbReference type="Pfam" id="PF01957">
    <property type="entry name" value="NfeD"/>
    <property type="match status" value="1"/>
</dbReference>
<dbReference type="Gene3D" id="2.40.50.140">
    <property type="entry name" value="Nucleic acid-binding proteins"/>
    <property type="match status" value="1"/>
</dbReference>
<dbReference type="PANTHER" id="PTHR33507:SF3">
    <property type="entry name" value="INNER MEMBRANE PROTEIN YBBJ"/>
    <property type="match status" value="1"/>
</dbReference>
<evidence type="ECO:0000256" key="3">
    <source>
        <dbReference type="ARBA" id="ARBA00022989"/>
    </source>
</evidence>
<feature type="transmembrane region" description="Helical" evidence="5">
    <location>
        <begin position="55"/>
        <end position="72"/>
    </location>
</feature>
<keyword evidence="3 5" id="KW-1133">Transmembrane helix</keyword>
<dbReference type="OrthoDB" id="9806253at2"/>
<name>A0A5C8P3W9_9BACI</name>
<evidence type="ECO:0000256" key="2">
    <source>
        <dbReference type="ARBA" id="ARBA00022692"/>
    </source>
</evidence>
<dbReference type="AlphaFoldDB" id="A0A5C8P3W9"/>
<dbReference type="PANTHER" id="PTHR33507">
    <property type="entry name" value="INNER MEMBRANE PROTEIN YBBJ"/>
    <property type="match status" value="1"/>
</dbReference>
<keyword evidence="8" id="KW-1185">Reference proteome</keyword>
<gene>
    <name evidence="7" type="ORF">FHP05_02930</name>
</gene>
<protein>
    <submittedName>
        <fullName evidence="7">Nodulation protein NfeD</fullName>
    </submittedName>
</protein>
<evidence type="ECO:0000259" key="6">
    <source>
        <dbReference type="Pfam" id="PF01957"/>
    </source>
</evidence>
<feature type="transmembrane region" description="Helical" evidence="5">
    <location>
        <begin position="6"/>
        <end position="27"/>
    </location>
</feature>
<comment type="caution">
    <text evidence="7">The sequence shown here is derived from an EMBL/GenBank/DDBJ whole genome shotgun (WGS) entry which is preliminary data.</text>
</comment>
<dbReference type="InterPro" id="IPR002810">
    <property type="entry name" value="NfeD-like_C"/>
</dbReference>
<proteinExistence type="predicted"/>
<dbReference type="Proteomes" id="UP000321574">
    <property type="component" value="Unassembled WGS sequence"/>
</dbReference>
<organism evidence="7 8">
    <name type="scientific">Cerasibacillus terrae</name>
    <dbReference type="NCBI Taxonomy" id="2498845"/>
    <lineage>
        <taxon>Bacteria</taxon>
        <taxon>Bacillati</taxon>
        <taxon>Bacillota</taxon>
        <taxon>Bacilli</taxon>
        <taxon>Bacillales</taxon>
        <taxon>Bacillaceae</taxon>
        <taxon>Cerasibacillus</taxon>
    </lineage>
</organism>
<dbReference type="InterPro" id="IPR012340">
    <property type="entry name" value="NA-bd_OB-fold"/>
</dbReference>
<evidence type="ECO:0000313" key="7">
    <source>
        <dbReference type="EMBL" id="TXL67987.1"/>
    </source>
</evidence>
<feature type="transmembrane region" description="Helical" evidence="5">
    <location>
        <begin position="79"/>
        <end position="98"/>
    </location>
</feature>
<keyword evidence="4 5" id="KW-0472">Membrane</keyword>
<evidence type="ECO:0000313" key="8">
    <source>
        <dbReference type="Proteomes" id="UP000321574"/>
    </source>
</evidence>
<sequence>MQIFTYDWIGLFITGFATLFLIGEVLVNMRGFFGLLGIGFITVYFSVYVEADSLMLMLLMYFIGIVLIIIDGKLLNDGTLATIGLATMLVSVALPSASFVAGTYAVLGVILGGASSLLFLKVFKHREMWTKMTLKDQLTTEAGYTSMNMEHNKLIHEKGVTVTDMRPVGTIRVNGKNYSAITNGHWIPINTSIRIIQVDGTRILVEPLKE</sequence>
<dbReference type="GO" id="GO:0005886">
    <property type="term" value="C:plasma membrane"/>
    <property type="evidence" value="ECO:0007669"/>
    <property type="project" value="TreeGrafter"/>
</dbReference>
<feature type="transmembrane region" description="Helical" evidence="5">
    <location>
        <begin position="104"/>
        <end position="123"/>
    </location>
</feature>
<comment type="subcellular location">
    <subcellularLocation>
        <location evidence="1">Membrane</location>
        <topology evidence="1">Multi-pass membrane protein</topology>
    </subcellularLocation>
</comment>
<accession>A0A5C8P3W9</accession>
<evidence type="ECO:0000256" key="1">
    <source>
        <dbReference type="ARBA" id="ARBA00004141"/>
    </source>
</evidence>
<evidence type="ECO:0000256" key="4">
    <source>
        <dbReference type="ARBA" id="ARBA00023136"/>
    </source>
</evidence>
<feature type="domain" description="NfeD-like C-terminal" evidence="6">
    <location>
        <begin position="152"/>
        <end position="207"/>
    </location>
</feature>
<feature type="transmembrane region" description="Helical" evidence="5">
    <location>
        <begin position="32"/>
        <end position="49"/>
    </location>
</feature>
<reference evidence="7 8" key="1">
    <citation type="submission" date="2019-06" db="EMBL/GenBank/DDBJ databases">
        <title>Cerasibacillus sp. nov., isolated from maize field.</title>
        <authorList>
            <person name="Lin S.-Y."/>
            <person name="Tsai C.-F."/>
            <person name="Young C.-C."/>
        </authorList>
    </citation>
    <scope>NUCLEOTIDE SEQUENCE [LARGE SCALE GENOMIC DNA]</scope>
    <source>
        <strain evidence="7 8">CC-CFT480</strain>
    </source>
</reference>
<keyword evidence="2 5" id="KW-0812">Transmembrane</keyword>
<dbReference type="RefSeq" id="WP_147665723.1">
    <property type="nucleotide sequence ID" value="NZ_VDUW01000001.1"/>
</dbReference>